<sequence>MKRISLEGAAGSHVIEGRVGGPLWSDACGWEDLALTCGERELGVGRSMLSLDRGWSARWSATWKVGKVRRAGPVENLNGVSLHGCVPWRGFTWRRGQFHRPGLEPMLSTGRLHAFESHREDQFVVMADFAGEAEEMLSQPFLLKFEGQGGWREHIPDFLLLSRRGRCLVEIRPEGRMNDDDLMKFAATIEVALTLGWGYTVVTGWRPLTWRNVDLLYSRRRPMKDPLGLKPLLLQAVRAAQAVSEPITFRQLADTSEFPALARPVILHLLWHRQLGVDLTAPFGDSSVLRLGRETAR</sequence>
<dbReference type="EMBL" id="CP053189">
    <property type="protein sequence ID" value="QJS12038.1"/>
    <property type="molecule type" value="Genomic_DNA"/>
</dbReference>
<evidence type="ECO:0000313" key="2">
    <source>
        <dbReference type="Proteomes" id="UP000502641"/>
    </source>
</evidence>
<gene>
    <name evidence="1" type="ORF">HKX69_23225</name>
</gene>
<keyword evidence="1" id="KW-0378">Hydrolase</keyword>
<accession>A0A6M4PLG7</accession>
<protein>
    <submittedName>
        <fullName evidence="1">TnsA-like heteromeric transposase endonuclease subunit</fullName>
    </submittedName>
</protein>
<evidence type="ECO:0000313" key="1">
    <source>
        <dbReference type="EMBL" id="QJS12038.1"/>
    </source>
</evidence>
<dbReference type="RefSeq" id="WP_171156445.1">
    <property type="nucleotide sequence ID" value="NZ_CP053189.1"/>
</dbReference>
<dbReference type="Proteomes" id="UP000502641">
    <property type="component" value="Chromosome"/>
</dbReference>
<dbReference type="GO" id="GO:0004519">
    <property type="term" value="F:endonuclease activity"/>
    <property type="evidence" value="ECO:0007669"/>
    <property type="project" value="UniProtKB-KW"/>
</dbReference>
<keyword evidence="1" id="KW-0255">Endonuclease</keyword>
<dbReference type="KEGG" id="sarg:HKX69_23225"/>
<reference evidence="1 2" key="1">
    <citation type="submission" date="2020-05" db="EMBL/GenBank/DDBJ databases">
        <authorList>
            <person name="Li K."/>
        </authorList>
    </citation>
    <scope>NUCLEOTIDE SEQUENCE [LARGE SCALE GENOMIC DNA]</scope>
    <source>
        <strain evidence="2">jing01</strain>
    </source>
</reference>
<keyword evidence="1" id="KW-0540">Nuclease</keyword>
<dbReference type="InterPro" id="IPR048000">
    <property type="entry name" value="TnsA-like"/>
</dbReference>
<proteinExistence type="predicted"/>
<name>A0A6M4PLG7_9ACTN</name>
<keyword evidence="2" id="KW-1185">Reference proteome</keyword>
<organism evidence="1 2">
    <name type="scientific">Streptomyces argyrophylli</name>
    <dbReference type="NCBI Taxonomy" id="2726118"/>
    <lineage>
        <taxon>Bacteria</taxon>
        <taxon>Bacillati</taxon>
        <taxon>Actinomycetota</taxon>
        <taxon>Actinomycetes</taxon>
        <taxon>Kitasatosporales</taxon>
        <taxon>Streptomycetaceae</taxon>
        <taxon>Streptomyces</taxon>
    </lineage>
</organism>
<dbReference type="NCBIfam" id="NF033179">
    <property type="entry name" value="TnsA_like_Actin"/>
    <property type="match status" value="1"/>
</dbReference>
<dbReference type="AlphaFoldDB" id="A0A6M4PLG7"/>